<proteinExistence type="predicted"/>
<dbReference type="Proteomes" id="UP000006804">
    <property type="component" value="Chromosome"/>
</dbReference>
<dbReference type="STRING" id="688269.Theth_1604"/>
<dbReference type="PATRIC" id="fig|688269.3.peg.1652"/>
<dbReference type="HOGENOM" id="CLU_2059400_0_0_0"/>
<gene>
    <name evidence="1" type="ORF">Theth_1604</name>
</gene>
<dbReference type="SUPFAM" id="SSF88946">
    <property type="entry name" value="Sigma2 domain of RNA polymerase sigma factors"/>
    <property type="match status" value="1"/>
</dbReference>
<organism evidence="1 2">
    <name type="scientific">Pseudothermotoga thermarum DSM 5069</name>
    <dbReference type="NCBI Taxonomy" id="688269"/>
    <lineage>
        <taxon>Bacteria</taxon>
        <taxon>Thermotogati</taxon>
        <taxon>Thermotogota</taxon>
        <taxon>Thermotogae</taxon>
        <taxon>Thermotogales</taxon>
        <taxon>Thermotogaceae</taxon>
        <taxon>Pseudothermotoga</taxon>
    </lineage>
</organism>
<protein>
    <submittedName>
        <fullName evidence="1">Uncharacterized protein</fullName>
    </submittedName>
</protein>
<reference evidence="1 2" key="1">
    <citation type="submission" date="2010-11" db="EMBL/GenBank/DDBJ databases">
        <title>The complete genome of Thermotoga thermarum DSM 5069.</title>
        <authorList>
            <consortium name="US DOE Joint Genome Institute (JGI-PGF)"/>
            <person name="Lucas S."/>
            <person name="Copeland A."/>
            <person name="Lapidus A."/>
            <person name="Bruce D."/>
            <person name="Goodwin L."/>
            <person name="Pitluck S."/>
            <person name="Kyrpides N."/>
            <person name="Mavromatis K."/>
            <person name="Ivanova N."/>
            <person name="Zeytun A."/>
            <person name="Brettin T."/>
            <person name="Detter J.C."/>
            <person name="Tapia R."/>
            <person name="Han C."/>
            <person name="Land M."/>
            <person name="Hauser L."/>
            <person name="Markowitz V."/>
            <person name="Cheng J.-F."/>
            <person name="Hugenholtz P."/>
            <person name="Woyke T."/>
            <person name="Wu D."/>
            <person name="Spring S."/>
            <person name="Schroeder M."/>
            <person name="Brambilla E."/>
            <person name="Klenk H.-P."/>
            <person name="Eisen J.A."/>
        </authorList>
    </citation>
    <scope>NUCLEOTIDE SEQUENCE [LARGE SCALE GENOMIC DNA]</scope>
    <source>
        <strain evidence="1 2">DSM 5069</strain>
    </source>
</reference>
<dbReference type="GO" id="GO:0006352">
    <property type="term" value="P:DNA-templated transcription initiation"/>
    <property type="evidence" value="ECO:0007669"/>
    <property type="project" value="InterPro"/>
</dbReference>
<dbReference type="AlphaFoldDB" id="F7YVK1"/>
<evidence type="ECO:0000313" key="1">
    <source>
        <dbReference type="EMBL" id="AEH51656.1"/>
    </source>
</evidence>
<dbReference type="KEGG" id="tta:Theth_1604"/>
<dbReference type="GO" id="GO:0003700">
    <property type="term" value="F:DNA-binding transcription factor activity"/>
    <property type="evidence" value="ECO:0007669"/>
    <property type="project" value="InterPro"/>
</dbReference>
<dbReference type="RefSeq" id="WP_013932868.1">
    <property type="nucleotide sequence ID" value="NC_015707.1"/>
</dbReference>
<name>F7YVK1_9THEM</name>
<dbReference type="InterPro" id="IPR013325">
    <property type="entry name" value="RNA_pol_sigma_r2"/>
</dbReference>
<accession>F7YVK1</accession>
<evidence type="ECO:0000313" key="2">
    <source>
        <dbReference type="Proteomes" id="UP000006804"/>
    </source>
</evidence>
<dbReference type="EMBL" id="CP002351">
    <property type="protein sequence ID" value="AEH51656.1"/>
    <property type="molecule type" value="Genomic_DNA"/>
</dbReference>
<keyword evidence="2" id="KW-1185">Reference proteome</keyword>
<sequence length="119" mass="14249">MTYEKPQTLEEAFEKFSPFLFKLAKTTWQKHRHRITSYDDLIQSIRYLFIYAYKMHDPAKGPFKAYMKTIVTQKLKHMLAGGNPPWCKESPFTFLKQRKIDCIYLEDEDVLDSLCQKQM</sequence>
<dbReference type="OrthoDB" id="37736at2"/>